<proteinExistence type="predicted"/>
<feature type="region of interest" description="Disordered" evidence="2">
    <location>
        <begin position="50"/>
        <end position="123"/>
    </location>
</feature>
<accession>A0A0M3J300</accession>
<feature type="compositionally biased region" description="Basic and acidic residues" evidence="2">
    <location>
        <begin position="167"/>
        <end position="235"/>
    </location>
</feature>
<evidence type="ECO:0000256" key="1">
    <source>
        <dbReference type="SAM" id="Coils"/>
    </source>
</evidence>
<feature type="compositionally biased region" description="Basic residues" evidence="2">
    <location>
        <begin position="1"/>
        <end position="12"/>
    </location>
</feature>
<organism evidence="3">
    <name type="scientific">Anisakis simplex</name>
    <name type="common">Herring worm</name>
    <dbReference type="NCBI Taxonomy" id="6269"/>
    <lineage>
        <taxon>Eukaryota</taxon>
        <taxon>Metazoa</taxon>
        <taxon>Ecdysozoa</taxon>
        <taxon>Nematoda</taxon>
        <taxon>Chromadorea</taxon>
        <taxon>Rhabditida</taxon>
        <taxon>Spirurina</taxon>
        <taxon>Ascaridomorpha</taxon>
        <taxon>Ascaridoidea</taxon>
        <taxon>Anisakidae</taxon>
        <taxon>Anisakis</taxon>
        <taxon>Anisakis simplex complex</taxon>
    </lineage>
</organism>
<feature type="compositionally biased region" description="Basic and acidic residues" evidence="2">
    <location>
        <begin position="13"/>
        <end position="26"/>
    </location>
</feature>
<evidence type="ECO:0000256" key="2">
    <source>
        <dbReference type="SAM" id="MobiDB-lite"/>
    </source>
</evidence>
<evidence type="ECO:0000313" key="3">
    <source>
        <dbReference type="WBParaSite" id="ASIM_0000191201-mRNA-1"/>
    </source>
</evidence>
<feature type="region of interest" description="Disordered" evidence="2">
    <location>
        <begin position="153"/>
        <end position="235"/>
    </location>
</feature>
<sequence length="644" mass="75364">LKATKHHCKVRGSAREENKNEERHEKKIERNCAVTKYCGEWNETKRKEFGMRISEGKENKRNSEVKKYNEEENERDSGVKRHNERKSETKRREHVVEISQRERHERSVEGKKHNRKENEGKLEEVKRINKEKIERNFEVRKYNGEKRGIGKTEYGREIGQGKHCKRDAKETGESRVQAERNLKLKRYSREENETKGKEYGKVRGHGVENDSDFGVKKYNEEKNERNLDSRQEKENKRILEAEKYIGEENERSSARQKYNGKENEMEKIECGIRESAENKNETRLKAKQNNWQETGLEKRERVNDEVVSGKNTGKDAEHLKRVEPKNDAVNRNITEIEETAENEIKGNIEAECVADDEWIFELLGEPTTSVVKTRECKENEKTTAEEIVRLRGELETERKRRKSMEEAFSRDKKQFELNFYSLLVTARKQINRLKEENNVLEERLSSNHSILCPECSAEISIRKNSHKPKNIKVLRGRNTIELNFDNFDDLRKFLITNNFERNADGLPTIFDVESAHLATLKSTESTISELIGLRTDQKALAIDTDQCIKRLRDSQHNNNSNNEYNSNNKCDINCNNSRVESSISARFSLHCKEVKQSESRDSCHRLAAKRQPYSGDSANDNEKIGACRERKLDERRAIDTRNRG</sequence>
<reference evidence="3" key="1">
    <citation type="submission" date="2017-02" db="UniProtKB">
        <authorList>
            <consortium name="WormBaseParasite"/>
        </authorList>
    </citation>
    <scope>IDENTIFICATION</scope>
</reference>
<protein>
    <submittedName>
        <fullName evidence="3">RING-type domain-containing protein</fullName>
    </submittedName>
</protein>
<name>A0A0M3J300_ANISI</name>
<dbReference type="AlphaFoldDB" id="A0A0M3J300"/>
<feature type="coiled-coil region" evidence="1">
    <location>
        <begin position="387"/>
        <end position="443"/>
    </location>
</feature>
<feature type="region of interest" description="Disordered" evidence="2">
    <location>
        <begin position="1"/>
        <end position="26"/>
    </location>
</feature>
<keyword evidence="1" id="KW-0175">Coiled coil</keyword>
<feature type="region of interest" description="Disordered" evidence="2">
    <location>
        <begin position="601"/>
        <end position="626"/>
    </location>
</feature>
<dbReference type="WBParaSite" id="ASIM_0000191201-mRNA-1">
    <property type="protein sequence ID" value="ASIM_0000191201-mRNA-1"/>
    <property type="gene ID" value="ASIM_0000191201"/>
</dbReference>